<dbReference type="Proteomes" id="UP000009168">
    <property type="component" value="Unassembled WGS sequence"/>
</dbReference>
<evidence type="ECO:0000256" key="5">
    <source>
        <dbReference type="PROSITE-ProRule" id="PRU10141"/>
    </source>
</evidence>
<dbReference type="PROSITE" id="PS00107">
    <property type="entry name" value="PROTEIN_KINASE_ATP"/>
    <property type="match status" value="1"/>
</dbReference>
<dbReference type="RefSeq" id="XP_001008133.1">
    <property type="nucleotide sequence ID" value="XM_001008133.2"/>
</dbReference>
<dbReference type="GO" id="GO:0004674">
    <property type="term" value="F:protein serine/threonine kinase activity"/>
    <property type="evidence" value="ECO:0007669"/>
    <property type="project" value="UniProtKB-KW"/>
</dbReference>
<dbReference type="AlphaFoldDB" id="Q22S84"/>
<evidence type="ECO:0000313" key="8">
    <source>
        <dbReference type="EMBL" id="EAR87888.1"/>
    </source>
</evidence>
<feature type="domain" description="Protein kinase" evidence="7">
    <location>
        <begin position="119"/>
        <end position="377"/>
    </location>
</feature>
<dbReference type="GO" id="GO:0000045">
    <property type="term" value="P:autophagosome assembly"/>
    <property type="evidence" value="ECO:0007669"/>
    <property type="project" value="TreeGrafter"/>
</dbReference>
<dbReference type="HOGENOM" id="CLU_710780_0_0_1"/>
<organism evidence="8 9">
    <name type="scientific">Tetrahymena thermophila (strain SB210)</name>
    <dbReference type="NCBI Taxonomy" id="312017"/>
    <lineage>
        <taxon>Eukaryota</taxon>
        <taxon>Sar</taxon>
        <taxon>Alveolata</taxon>
        <taxon>Ciliophora</taxon>
        <taxon>Intramacronucleata</taxon>
        <taxon>Oligohymenophorea</taxon>
        <taxon>Hymenostomatida</taxon>
        <taxon>Tetrahymenina</taxon>
        <taxon>Tetrahymenidae</taxon>
        <taxon>Tetrahymena</taxon>
    </lineage>
</organism>
<keyword evidence="2 5" id="KW-0547">Nucleotide-binding</keyword>
<gene>
    <name evidence="8" type="ORF">TTHERM_00007510</name>
</gene>
<dbReference type="Pfam" id="PF00069">
    <property type="entry name" value="Pkinase"/>
    <property type="match status" value="1"/>
</dbReference>
<evidence type="ECO:0000256" key="6">
    <source>
        <dbReference type="RuleBase" id="RU000304"/>
    </source>
</evidence>
<comment type="similarity">
    <text evidence="6">Belongs to the protein kinase superfamily.</text>
</comment>
<dbReference type="InterPro" id="IPR011009">
    <property type="entry name" value="Kinase-like_dom_sf"/>
</dbReference>
<dbReference type="PANTHER" id="PTHR24348:SF22">
    <property type="entry name" value="NON-SPECIFIC SERINE_THREONINE PROTEIN KINASE"/>
    <property type="match status" value="1"/>
</dbReference>
<dbReference type="eggNOG" id="KOG0595">
    <property type="taxonomic scope" value="Eukaryota"/>
</dbReference>
<dbReference type="GeneID" id="7831366"/>
<dbReference type="InterPro" id="IPR000719">
    <property type="entry name" value="Prot_kinase_dom"/>
</dbReference>
<evidence type="ECO:0000256" key="3">
    <source>
        <dbReference type="ARBA" id="ARBA00022777"/>
    </source>
</evidence>
<keyword evidence="9" id="KW-1185">Reference proteome</keyword>
<keyword evidence="1" id="KW-0808">Transferase</keyword>
<sequence>MKFISNDYFNQNNQYFQPNYFYNQNIPNNQQQNFYNNNKNNFQFNNQQQNNNIYQYNNGLTSPYGNNYINQQNQPINQQQYQVNQPFYHQEKQNYLQQNNIQYQQNDKEEIKLFHDYQIYLKHKLGSGSYGTVYLCKYNKDQKFYACKMVLIGNYNDVLQEMHVAQEVKGKYICELYFAGMSSNYLYLIAEYCPQGTLKKYIQEKKPSLQRIMIIFCQIVKGYYTSLYIENIIHRDIKLDNILMKDDIPKICDFGFGKFLDDVELSIYQSKKCSPLYGAPQITHKAESKYSYKADIYSLGVLLYQMTNDLKNPNQMQNAQDLLNFHTSNQINGIEKTLKFYPSTLNQNIKNLIYRMMKYNEADRISIEELVEMTQLICKNYQNQSLKQI</sequence>
<evidence type="ECO:0000256" key="4">
    <source>
        <dbReference type="ARBA" id="ARBA00022840"/>
    </source>
</evidence>
<evidence type="ECO:0000259" key="7">
    <source>
        <dbReference type="PROSITE" id="PS50011"/>
    </source>
</evidence>
<name>Q22S84_TETTS</name>
<dbReference type="InParanoid" id="Q22S84"/>
<dbReference type="InterPro" id="IPR045269">
    <property type="entry name" value="Atg1-like"/>
</dbReference>
<dbReference type="Gene3D" id="1.10.510.10">
    <property type="entry name" value="Transferase(Phosphotransferase) domain 1"/>
    <property type="match status" value="1"/>
</dbReference>
<dbReference type="CDD" id="cd00180">
    <property type="entry name" value="PKc"/>
    <property type="match status" value="1"/>
</dbReference>
<dbReference type="GO" id="GO:0005524">
    <property type="term" value="F:ATP binding"/>
    <property type="evidence" value="ECO:0007669"/>
    <property type="project" value="UniProtKB-UniRule"/>
</dbReference>
<dbReference type="GO" id="GO:0010506">
    <property type="term" value="P:regulation of autophagy"/>
    <property type="evidence" value="ECO:0007669"/>
    <property type="project" value="InterPro"/>
</dbReference>
<dbReference type="PANTHER" id="PTHR24348">
    <property type="entry name" value="SERINE/THREONINE-PROTEIN KINASE UNC-51-RELATED"/>
    <property type="match status" value="1"/>
</dbReference>
<keyword evidence="6" id="KW-0723">Serine/threonine-protein kinase</keyword>
<protein>
    <submittedName>
        <fullName evidence="8">Protein kinase</fullName>
    </submittedName>
</protein>
<dbReference type="OrthoDB" id="3256376at2759"/>
<keyword evidence="3 8" id="KW-0418">Kinase</keyword>
<dbReference type="PROSITE" id="PS50011">
    <property type="entry name" value="PROTEIN_KINASE_DOM"/>
    <property type="match status" value="1"/>
</dbReference>
<dbReference type="GO" id="GO:0000407">
    <property type="term" value="C:phagophore assembly site"/>
    <property type="evidence" value="ECO:0007669"/>
    <property type="project" value="TreeGrafter"/>
</dbReference>
<evidence type="ECO:0000313" key="9">
    <source>
        <dbReference type="Proteomes" id="UP000009168"/>
    </source>
</evidence>
<accession>Q22S84</accession>
<feature type="binding site" evidence="5">
    <location>
        <position position="148"/>
    </location>
    <ligand>
        <name>ATP</name>
        <dbReference type="ChEBI" id="CHEBI:30616"/>
    </ligand>
</feature>
<keyword evidence="4 5" id="KW-0067">ATP-binding</keyword>
<dbReference type="GO" id="GO:0005829">
    <property type="term" value="C:cytosol"/>
    <property type="evidence" value="ECO:0007669"/>
    <property type="project" value="TreeGrafter"/>
</dbReference>
<dbReference type="InterPro" id="IPR008271">
    <property type="entry name" value="Ser/Thr_kinase_AS"/>
</dbReference>
<evidence type="ECO:0000256" key="2">
    <source>
        <dbReference type="ARBA" id="ARBA00022741"/>
    </source>
</evidence>
<dbReference type="InterPro" id="IPR017441">
    <property type="entry name" value="Protein_kinase_ATP_BS"/>
</dbReference>
<proteinExistence type="inferred from homology"/>
<dbReference type="SUPFAM" id="SSF56112">
    <property type="entry name" value="Protein kinase-like (PK-like)"/>
    <property type="match status" value="1"/>
</dbReference>
<dbReference type="KEGG" id="tet:TTHERM_00007510"/>
<dbReference type="GO" id="GO:0016020">
    <property type="term" value="C:membrane"/>
    <property type="evidence" value="ECO:0007669"/>
    <property type="project" value="TreeGrafter"/>
</dbReference>
<dbReference type="EMBL" id="GG662845">
    <property type="protein sequence ID" value="EAR87888.1"/>
    <property type="molecule type" value="Genomic_DNA"/>
</dbReference>
<evidence type="ECO:0000256" key="1">
    <source>
        <dbReference type="ARBA" id="ARBA00022679"/>
    </source>
</evidence>
<dbReference type="SMART" id="SM00220">
    <property type="entry name" value="S_TKc"/>
    <property type="match status" value="1"/>
</dbReference>
<dbReference type="GO" id="GO:0005776">
    <property type="term" value="C:autophagosome"/>
    <property type="evidence" value="ECO:0007669"/>
    <property type="project" value="TreeGrafter"/>
</dbReference>
<dbReference type="PROSITE" id="PS00108">
    <property type="entry name" value="PROTEIN_KINASE_ST"/>
    <property type="match status" value="1"/>
</dbReference>
<reference evidence="9" key="1">
    <citation type="journal article" date="2006" name="PLoS Biol.">
        <title>Macronuclear genome sequence of the ciliate Tetrahymena thermophila, a model eukaryote.</title>
        <authorList>
            <person name="Eisen J.A."/>
            <person name="Coyne R.S."/>
            <person name="Wu M."/>
            <person name="Wu D."/>
            <person name="Thiagarajan M."/>
            <person name="Wortman J.R."/>
            <person name="Badger J.H."/>
            <person name="Ren Q."/>
            <person name="Amedeo P."/>
            <person name="Jones K.M."/>
            <person name="Tallon L.J."/>
            <person name="Delcher A.L."/>
            <person name="Salzberg S.L."/>
            <person name="Silva J.C."/>
            <person name="Haas B.J."/>
            <person name="Majoros W.H."/>
            <person name="Farzad M."/>
            <person name="Carlton J.M."/>
            <person name="Smith R.K. Jr."/>
            <person name="Garg J."/>
            <person name="Pearlman R.E."/>
            <person name="Karrer K.M."/>
            <person name="Sun L."/>
            <person name="Manning G."/>
            <person name="Elde N.C."/>
            <person name="Turkewitz A.P."/>
            <person name="Asai D.J."/>
            <person name="Wilkes D.E."/>
            <person name="Wang Y."/>
            <person name="Cai H."/>
            <person name="Collins K."/>
            <person name="Stewart B.A."/>
            <person name="Lee S.R."/>
            <person name="Wilamowska K."/>
            <person name="Weinberg Z."/>
            <person name="Ruzzo W.L."/>
            <person name="Wloga D."/>
            <person name="Gaertig J."/>
            <person name="Frankel J."/>
            <person name="Tsao C.-C."/>
            <person name="Gorovsky M.A."/>
            <person name="Keeling P.J."/>
            <person name="Waller R.F."/>
            <person name="Patron N.J."/>
            <person name="Cherry J.M."/>
            <person name="Stover N.A."/>
            <person name="Krieger C.J."/>
            <person name="del Toro C."/>
            <person name="Ryder H.F."/>
            <person name="Williamson S.C."/>
            <person name="Barbeau R.A."/>
            <person name="Hamilton E.P."/>
            <person name="Orias E."/>
        </authorList>
    </citation>
    <scope>NUCLEOTIDE SEQUENCE [LARGE SCALE GENOMIC DNA]</scope>
    <source>
        <strain evidence="9">SB210</strain>
    </source>
</reference>
<dbReference type="STRING" id="312017.Q22S84"/>